<proteinExistence type="predicted"/>
<reference evidence="8" key="1">
    <citation type="journal article" date="2016" name="Nat. Genet.">
        <title>The genome sequences of Arachis duranensis and Arachis ipaensis, the diploid ancestors of cultivated peanut.</title>
        <authorList>
            <person name="Bertioli D.J."/>
            <person name="Cannon S.B."/>
            <person name="Froenicke L."/>
            <person name="Huang G."/>
            <person name="Farmer A.D."/>
            <person name="Cannon E.K."/>
            <person name="Liu X."/>
            <person name="Gao D."/>
            <person name="Clevenger J."/>
            <person name="Dash S."/>
            <person name="Ren L."/>
            <person name="Moretzsohn M.C."/>
            <person name="Shirasawa K."/>
            <person name="Huang W."/>
            <person name="Vidigal B."/>
            <person name="Abernathy B."/>
            <person name="Chu Y."/>
            <person name="Niederhuth C.E."/>
            <person name="Umale P."/>
            <person name="Araujo A.C."/>
            <person name="Kozik A."/>
            <person name="Kim K.D."/>
            <person name="Burow M.D."/>
            <person name="Varshney R.K."/>
            <person name="Wang X."/>
            <person name="Zhang X."/>
            <person name="Barkley N."/>
            <person name="Guimaraes P.M."/>
            <person name="Isobe S."/>
            <person name="Guo B."/>
            <person name="Liao B."/>
            <person name="Stalker H.T."/>
            <person name="Schmitz R.J."/>
            <person name="Scheffler B.E."/>
            <person name="Leal-Bertioli S.C."/>
            <person name="Xun X."/>
            <person name="Jackson S.A."/>
            <person name="Michelmore R."/>
            <person name="Ozias-Akins P."/>
        </authorList>
    </citation>
    <scope>NUCLEOTIDE SEQUENCE [LARGE SCALE GENOMIC DNA]</scope>
    <source>
        <strain evidence="8">cv. V14167</strain>
    </source>
</reference>
<evidence type="ECO:0000256" key="1">
    <source>
        <dbReference type="ARBA" id="ARBA00004123"/>
    </source>
</evidence>
<dbReference type="AlphaFoldDB" id="A0A6P4CXA8"/>
<feature type="domain" description="WRKY" evidence="7">
    <location>
        <begin position="116"/>
        <end position="181"/>
    </location>
</feature>
<keyword evidence="4" id="KW-0804">Transcription</keyword>
<accession>A0A6P4CXA8</accession>
<dbReference type="Gene3D" id="2.20.25.80">
    <property type="entry name" value="WRKY domain"/>
    <property type="match status" value="1"/>
</dbReference>
<name>A0A6P4CXA8_ARADU</name>
<evidence type="ECO:0000256" key="6">
    <source>
        <dbReference type="SAM" id="MobiDB-lite"/>
    </source>
</evidence>
<dbReference type="GO" id="GO:0043565">
    <property type="term" value="F:sequence-specific DNA binding"/>
    <property type="evidence" value="ECO:0007669"/>
    <property type="project" value="InterPro"/>
</dbReference>
<dbReference type="SUPFAM" id="SSF118290">
    <property type="entry name" value="WRKY DNA-binding domain"/>
    <property type="match status" value="1"/>
</dbReference>
<dbReference type="PANTHER" id="PTHR31221:SF377">
    <property type="entry name" value="WRKY TRANSCRIPTION FACTOR 51-RELATED"/>
    <property type="match status" value="1"/>
</dbReference>
<evidence type="ECO:0000256" key="4">
    <source>
        <dbReference type="ARBA" id="ARBA00023163"/>
    </source>
</evidence>
<feature type="compositionally biased region" description="Low complexity" evidence="6">
    <location>
        <begin position="56"/>
        <end position="70"/>
    </location>
</feature>
<dbReference type="SMART" id="SM00774">
    <property type="entry name" value="WRKY"/>
    <property type="match status" value="1"/>
</dbReference>
<dbReference type="InterPro" id="IPR044810">
    <property type="entry name" value="WRKY_plant"/>
</dbReference>
<reference evidence="9" key="2">
    <citation type="submission" date="2025-08" db="UniProtKB">
        <authorList>
            <consortium name="RefSeq"/>
        </authorList>
    </citation>
    <scope>IDENTIFICATION</scope>
    <source>
        <tissue evidence="9">Whole plant</tissue>
    </source>
</reference>
<dbReference type="GeneID" id="107480370"/>
<dbReference type="PROSITE" id="PS50811">
    <property type="entry name" value="WRKY"/>
    <property type="match status" value="1"/>
</dbReference>
<protein>
    <submittedName>
        <fullName evidence="9">Probable WRKY transcription factor 50</fullName>
    </submittedName>
</protein>
<keyword evidence="2" id="KW-0805">Transcription regulation</keyword>
<evidence type="ECO:0000256" key="5">
    <source>
        <dbReference type="ARBA" id="ARBA00023242"/>
    </source>
</evidence>
<dbReference type="OrthoDB" id="693960at2759"/>
<evidence type="ECO:0000256" key="2">
    <source>
        <dbReference type="ARBA" id="ARBA00023015"/>
    </source>
</evidence>
<dbReference type="Pfam" id="PF03106">
    <property type="entry name" value="WRKY"/>
    <property type="match status" value="1"/>
</dbReference>
<evidence type="ECO:0000313" key="8">
    <source>
        <dbReference type="Proteomes" id="UP000515211"/>
    </source>
</evidence>
<feature type="region of interest" description="Disordered" evidence="6">
    <location>
        <begin position="48"/>
        <end position="108"/>
    </location>
</feature>
<feature type="compositionally biased region" description="Low complexity" evidence="6">
    <location>
        <begin position="81"/>
        <end position="93"/>
    </location>
</feature>
<evidence type="ECO:0000313" key="9">
    <source>
        <dbReference type="RefSeq" id="XP_015955985.1"/>
    </source>
</evidence>
<sequence>MDYYYVNPINPNYGAHHDDDYSAMMSMSDFMISDFLMADDDAYGYGVDHHHHHNNQESGSQSQSTNGSSEMATFSDVTTTNNNGEASSINNNIKCKNGSKRSKKEVNSRVAFRTKSELDVMDDGYRWRKYGKKAVKNTPNLRNYYKCSSEGCGVKKRVERDRDDSSYVITTYEGIHNHASPFTY</sequence>
<dbReference type="PANTHER" id="PTHR31221">
    <property type="entry name" value="WRKY TRANSCRIPTION FACTOR PROTEIN 1-RELATED"/>
    <property type="match status" value="1"/>
</dbReference>
<dbReference type="InterPro" id="IPR036576">
    <property type="entry name" value="WRKY_dom_sf"/>
</dbReference>
<dbReference type="FunFam" id="2.20.25.80:FF:000003">
    <property type="entry name" value="WRKY transcription factor 57"/>
    <property type="match status" value="1"/>
</dbReference>
<dbReference type="GO" id="GO:0003700">
    <property type="term" value="F:DNA-binding transcription factor activity"/>
    <property type="evidence" value="ECO:0007669"/>
    <property type="project" value="InterPro"/>
</dbReference>
<dbReference type="RefSeq" id="XP_015955985.1">
    <property type="nucleotide sequence ID" value="XM_016100499.3"/>
</dbReference>
<dbReference type="Proteomes" id="UP000515211">
    <property type="component" value="Chromosome 3"/>
</dbReference>
<organism evidence="8 9">
    <name type="scientific">Arachis duranensis</name>
    <name type="common">Wild peanut</name>
    <dbReference type="NCBI Taxonomy" id="130453"/>
    <lineage>
        <taxon>Eukaryota</taxon>
        <taxon>Viridiplantae</taxon>
        <taxon>Streptophyta</taxon>
        <taxon>Embryophyta</taxon>
        <taxon>Tracheophyta</taxon>
        <taxon>Spermatophyta</taxon>
        <taxon>Magnoliopsida</taxon>
        <taxon>eudicotyledons</taxon>
        <taxon>Gunneridae</taxon>
        <taxon>Pentapetalae</taxon>
        <taxon>rosids</taxon>
        <taxon>fabids</taxon>
        <taxon>Fabales</taxon>
        <taxon>Fabaceae</taxon>
        <taxon>Papilionoideae</taxon>
        <taxon>50 kb inversion clade</taxon>
        <taxon>dalbergioids sensu lato</taxon>
        <taxon>Dalbergieae</taxon>
        <taxon>Pterocarpus clade</taxon>
        <taxon>Arachis</taxon>
    </lineage>
</organism>
<keyword evidence="3" id="KW-0238">DNA-binding</keyword>
<keyword evidence="8" id="KW-1185">Reference proteome</keyword>
<keyword evidence="5" id="KW-0539">Nucleus</keyword>
<gene>
    <name evidence="9" type="primary">LOC107480370</name>
</gene>
<dbReference type="KEGG" id="adu:107480370"/>
<dbReference type="InterPro" id="IPR003657">
    <property type="entry name" value="WRKY_dom"/>
</dbReference>
<dbReference type="GO" id="GO:0005634">
    <property type="term" value="C:nucleus"/>
    <property type="evidence" value="ECO:0007669"/>
    <property type="project" value="UniProtKB-SubCell"/>
</dbReference>
<feature type="compositionally biased region" description="Polar residues" evidence="6">
    <location>
        <begin position="71"/>
        <end position="80"/>
    </location>
</feature>
<comment type="subcellular location">
    <subcellularLocation>
        <location evidence="1">Nucleus</location>
    </subcellularLocation>
</comment>
<evidence type="ECO:0000259" key="7">
    <source>
        <dbReference type="PROSITE" id="PS50811"/>
    </source>
</evidence>
<evidence type="ECO:0000256" key="3">
    <source>
        <dbReference type="ARBA" id="ARBA00023125"/>
    </source>
</evidence>